<dbReference type="EMBL" id="FQNF01000010">
    <property type="protein sequence ID" value="SGZ38653.1"/>
    <property type="molecule type" value="Genomic_DNA"/>
</dbReference>
<evidence type="ECO:0000256" key="7">
    <source>
        <dbReference type="PIRSR" id="PIRSR601461-2"/>
    </source>
</evidence>
<gene>
    <name evidence="11" type="ORF">HGUI_00853</name>
</gene>
<evidence type="ECO:0000313" key="11">
    <source>
        <dbReference type="EMBL" id="SGZ38653.1"/>
    </source>
</evidence>
<dbReference type="InterPro" id="IPR001461">
    <property type="entry name" value="Aspartic_peptidase_A1"/>
</dbReference>
<proteinExistence type="inferred from homology"/>
<reference evidence="12" key="1">
    <citation type="submission" date="2016-11" db="EMBL/GenBank/DDBJ databases">
        <authorList>
            <person name="Guldener U."/>
        </authorList>
    </citation>
    <scope>NUCLEOTIDE SEQUENCE [LARGE SCALE GENOMIC DNA]</scope>
</reference>
<evidence type="ECO:0000259" key="10">
    <source>
        <dbReference type="PROSITE" id="PS51767"/>
    </source>
</evidence>
<dbReference type="OrthoDB" id="3972413at2759"/>
<keyword evidence="4 8" id="KW-0064">Aspartyl protease</keyword>
<dbReference type="Proteomes" id="UP000183365">
    <property type="component" value="Unassembled WGS sequence"/>
</dbReference>
<dbReference type="PANTHER" id="PTHR47966:SF65">
    <property type="entry name" value="ASPARTIC-TYPE ENDOPEPTIDASE"/>
    <property type="match status" value="1"/>
</dbReference>
<dbReference type="InterPro" id="IPR033121">
    <property type="entry name" value="PEPTIDASE_A1"/>
</dbReference>
<dbReference type="Pfam" id="PF00026">
    <property type="entry name" value="Asp"/>
    <property type="match status" value="1"/>
</dbReference>
<feature type="active site" evidence="6">
    <location>
        <position position="62"/>
    </location>
</feature>
<protein>
    <recommendedName>
        <fullName evidence="10">Peptidase A1 domain-containing protein</fullName>
    </recommendedName>
</protein>
<accession>A0A1L0CIP9</accession>
<keyword evidence="7" id="KW-1015">Disulfide bond</keyword>
<keyword evidence="2 8" id="KW-0645">Protease</keyword>
<dbReference type="PROSITE" id="PS51767">
    <property type="entry name" value="PEPTIDASE_A1"/>
    <property type="match status" value="1"/>
</dbReference>
<dbReference type="InterPro" id="IPR021109">
    <property type="entry name" value="Peptidase_aspartic_dom_sf"/>
</dbReference>
<evidence type="ECO:0000313" key="12">
    <source>
        <dbReference type="Proteomes" id="UP000183365"/>
    </source>
</evidence>
<evidence type="ECO:0000256" key="6">
    <source>
        <dbReference type="PIRSR" id="PIRSR601461-1"/>
    </source>
</evidence>
<evidence type="ECO:0000256" key="2">
    <source>
        <dbReference type="ARBA" id="ARBA00022670"/>
    </source>
</evidence>
<sequence>MTAIEASDFVKFPLAKGKSVIDTIDVKDVNDNLQFTITNEQSYYSVELTIGSNKQKLTALLDTGSSDLWVLSQDAAGLNACNNYLEQNGYLTSSGSATSGSSTEVSEIQANCNDLGVFTPSSSTSFEKKHSGVPFEIQYGDGTYAEGYWGSDSLTVNDVNVDGLLFGVATIGNSSNVLGISFEGLESSDDSESTSSEFTYANLPAILKSDGLIEKMSYSLFLNSLSATSGELLFGAVDSDKYQGNLYTVPLVNIYEGEVENPIEFDVTLQGTGYSGSDGTQVTFNQQNFAALFDSGTTLTVLPETLAGYFANQVGASYDDNSGYYLLECQTFSESDAFVFQFGGINFYSPVENYVLSTSDENQCYLGIVPSEDNHVIIGDNTLTSLYVVYNLEDYELSIAQANYAGASSSDISAISDSVPGAQQAPDYSNTAIDSYASVTSGGDIFTGSQPTNPFAKRDLMKRDTSNSTTLATSTVSSTKSTVSSSSSSNAGSLLSAGVLGLIAALIL</sequence>
<keyword evidence="12" id="KW-1185">Reference proteome</keyword>
<dbReference type="AlphaFoldDB" id="A0A1L0CIP9"/>
<name>A0A1L0CIP9_9ASCO</name>
<dbReference type="GO" id="GO:0071944">
    <property type="term" value="C:cell periphery"/>
    <property type="evidence" value="ECO:0007669"/>
    <property type="project" value="UniProtKB-ARBA"/>
</dbReference>
<evidence type="ECO:0000256" key="1">
    <source>
        <dbReference type="ARBA" id="ARBA00007447"/>
    </source>
</evidence>
<dbReference type="VEuPathDB" id="FungiDB:HGUI_00853"/>
<dbReference type="InterPro" id="IPR033876">
    <property type="entry name" value="SAP-like"/>
</dbReference>
<feature type="active site" evidence="6">
    <location>
        <position position="294"/>
    </location>
</feature>
<dbReference type="CDD" id="cd05474">
    <property type="entry name" value="SAP_like"/>
    <property type="match status" value="1"/>
</dbReference>
<feature type="disulfide bond" evidence="7">
    <location>
        <begin position="329"/>
        <end position="364"/>
    </location>
</feature>
<evidence type="ECO:0000256" key="3">
    <source>
        <dbReference type="ARBA" id="ARBA00022729"/>
    </source>
</evidence>
<evidence type="ECO:0000256" key="8">
    <source>
        <dbReference type="RuleBase" id="RU000454"/>
    </source>
</evidence>
<dbReference type="PANTHER" id="PTHR47966">
    <property type="entry name" value="BETA-SITE APP-CLEAVING ENZYME, ISOFORM A-RELATED"/>
    <property type="match status" value="1"/>
</dbReference>
<feature type="region of interest" description="Disordered" evidence="9">
    <location>
        <begin position="464"/>
        <end position="490"/>
    </location>
</feature>
<dbReference type="Gene3D" id="2.40.70.10">
    <property type="entry name" value="Acid Proteases"/>
    <property type="match status" value="2"/>
</dbReference>
<feature type="compositionally biased region" description="Low complexity" evidence="9">
    <location>
        <begin position="466"/>
        <end position="490"/>
    </location>
</feature>
<feature type="domain" description="Peptidase A1" evidence="10">
    <location>
        <begin position="44"/>
        <end position="400"/>
    </location>
</feature>
<dbReference type="InterPro" id="IPR001969">
    <property type="entry name" value="Aspartic_peptidase_AS"/>
</dbReference>
<dbReference type="GO" id="GO:0006508">
    <property type="term" value="P:proteolysis"/>
    <property type="evidence" value="ECO:0007669"/>
    <property type="project" value="UniProtKB-KW"/>
</dbReference>
<evidence type="ECO:0000256" key="9">
    <source>
        <dbReference type="SAM" id="MobiDB-lite"/>
    </source>
</evidence>
<dbReference type="SUPFAM" id="SSF50630">
    <property type="entry name" value="Acid proteases"/>
    <property type="match status" value="1"/>
</dbReference>
<dbReference type="PRINTS" id="PR00792">
    <property type="entry name" value="PEPSIN"/>
</dbReference>
<comment type="similarity">
    <text evidence="1 8">Belongs to the peptidase A1 family.</text>
</comment>
<evidence type="ECO:0000256" key="4">
    <source>
        <dbReference type="ARBA" id="ARBA00022750"/>
    </source>
</evidence>
<evidence type="ECO:0000256" key="5">
    <source>
        <dbReference type="ARBA" id="ARBA00022801"/>
    </source>
</evidence>
<keyword evidence="3" id="KW-0732">Signal</keyword>
<dbReference type="GO" id="GO:0004190">
    <property type="term" value="F:aspartic-type endopeptidase activity"/>
    <property type="evidence" value="ECO:0007669"/>
    <property type="project" value="UniProtKB-KW"/>
</dbReference>
<keyword evidence="5 8" id="KW-0378">Hydrolase</keyword>
<dbReference type="PROSITE" id="PS00141">
    <property type="entry name" value="ASP_PROTEASE"/>
    <property type="match status" value="2"/>
</dbReference>
<organism evidence="11 12">
    <name type="scientific">Hanseniaspora guilliermondii</name>
    <dbReference type="NCBI Taxonomy" id="56406"/>
    <lineage>
        <taxon>Eukaryota</taxon>
        <taxon>Fungi</taxon>
        <taxon>Dikarya</taxon>
        <taxon>Ascomycota</taxon>
        <taxon>Saccharomycotina</taxon>
        <taxon>Saccharomycetes</taxon>
        <taxon>Saccharomycodales</taxon>
        <taxon>Saccharomycodaceae</taxon>
        <taxon>Hanseniaspora</taxon>
    </lineage>
</organism>